<organism evidence="1 2">
    <name type="scientific">Phytophthora lilii</name>
    <dbReference type="NCBI Taxonomy" id="2077276"/>
    <lineage>
        <taxon>Eukaryota</taxon>
        <taxon>Sar</taxon>
        <taxon>Stramenopiles</taxon>
        <taxon>Oomycota</taxon>
        <taxon>Peronosporomycetes</taxon>
        <taxon>Peronosporales</taxon>
        <taxon>Peronosporaceae</taxon>
        <taxon>Phytophthora</taxon>
    </lineage>
</organism>
<accession>A0A9W7CMC5</accession>
<protein>
    <submittedName>
        <fullName evidence="1">Unnamed protein product</fullName>
    </submittedName>
</protein>
<gene>
    <name evidence="1" type="ORF">Plil01_001374200</name>
</gene>
<proteinExistence type="predicted"/>
<name>A0A9W7CMC5_9STRA</name>
<dbReference type="OrthoDB" id="73730at2759"/>
<dbReference type="AlphaFoldDB" id="A0A9W7CMC5"/>
<evidence type="ECO:0000313" key="1">
    <source>
        <dbReference type="EMBL" id="GMF32112.1"/>
    </source>
</evidence>
<dbReference type="EMBL" id="BSXW01000956">
    <property type="protein sequence ID" value="GMF32112.1"/>
    <property type="molecule type" value="Genomic_DNA"/>
</dbReference>
<dbReference type="Proteomes" id="UP001165083">
    <property type="component" value="Unassembled WGS sequence"/>
</dbReference>
<evidence type="ECO:0000313" key="2">
    <source>
        <dbReference type="Proteomes" id="UP001165083"/>
    </source>
</evidence>
<sequence>MLLHLTLMGDHNYAGNTIKGNDSSGEGATKSILRPLGQPLKIVQRSNSGINLEALVAAAVVLASHRGGYYGVNFPLFLGRLLYELGMGPGIDSAVDLPMSQKTNNYMVPYLSMPNTEWPKWFLKDWRKTPAFFAIFSRTPDAERIELKVYDDSSECKEHELYLSGECKDRANLEWRTSKIF</sequence>
<reference evidence="1" key="1">
    <citation type="submission" date="2023-04" db="EMBL/GenBank/DDBJ databases">
        <title>Phytophthora lilii NBRC 32176.</title>
        <authorList>
            <person name="Ichikawa N."/>
            <person name="Sato H."/>
            <person name="Tonouchi N."/>
        </authorList>
    </citation>
    <scope>NUCLEOTIDE SEQUENCE</scope>
    <source>
        <strain evidence="1">NBRC 32176</strain>
    </source>
</reference>
<keyword evidence="2" id="KW-1185">Reference proteome</keyword>
<comment type="caution">
    <text evidence="1">The sequence shown here is derived from an EMBL/GenBank/DDBJ whole genome shotgun (WGS) entry which is preliminary data.</text>
</comment>